<proteinExistence type="predicted"/>
<comment type="caution">
    <text evidence="1">The sequence shown here is derived from an EMBL/GenBank/DDBJ whole genome shotgun (WGS) entry which is preliminary data.</text>
</comment>
<reference evidence="1 2" key="1">
    <citation type="submission" date="2019-08" db="EMBL/GenBank/DDBJ databases">
        <title>Isolation and enrichment of carboxydotrophic bacteria from anaerobic sludge for the production of bio-based chemicals from syngas.</title>
        <authorList>
            <person name="Antares A.L."/>
            <person name="Moreira J."/>
            <person name="Diender M."/>
            <person name="Parshina S.N."/>
            <person name="Stams A.J.M."/>
            <person name="Alves M."/>
            <person name="Alves J.I."/>
            <person name="Sousa D.Z."/>
        </authorList>
    </citation>
    <scope>NUCLEOTIDE SEQUENCE [LARGE SCALE GENOMIC DNA]</scope>
    <source>
        <strain evidence="1 2">JM</strain>
    </source>
</reference>
<name>A0A5D0WGU8_9FIRM</name>
<evidence type="ECO:0000313" key="2">
    <source>
        <dbReference type="Proteomes" id="UP000322619"/>
    </source>
</evidence>
<dbReference type="EMBL" id="VSLA01000031">
    <property type="protein sequence ID" value="TYC82187.1"/>
    <property type="molecule type" value="Genomic_DNA"/>
</dbReference>
<dbReference type="AlphaFoldDB" id="A0A5D0WGU8"/>
<protein>
    <submittedName>
        <fullName evidence="1">Uncharacterized protein</fullName>
    </submittedName>
</protein>
<evidence type="ECO:0000313" key="1">
    <source>
        <dbReference type="EMBL" id="TYC82187.1"/>
    </source>
</evidence>
<dbReference type="Proteomes" id="UP000322619">
    <property type="component" value="Unassembled WGS sequence"/>
</dbReference>
<organism evidence="1 2">
    <name type="scientific">Acetobacterium wieringae</name>
    <dbReference type="NCBI Taxonomy" id="52694"/>
    <lineage>
        <taxon>Bacteria</taxon>
        <taxon>Bacillati</taxon>
        <taxon>Bacillota</taxon>
        <taxon>Clostridia</taxon>
        <taxon>Eubacteriales</taxon>
        <taxon>Eubacteriaceae</taxon>
        <taxon>Acetobacterium</taxon>
    </lineage>
</organism>
<gene>
    <name evidence="1" type="ORF">FXB42_16795</name>
</gene>
<sequence length="61" mass="7410">MDESNIRHVIRQYRCHWRQRRLAIGLTLSMTRHFISQCFKGFGRQFMQIKPTPNVFFPEPT</sequence>
<accession>A0A5D0WGU8</accession>